<accession>A0A5M3MVB2</accession>
<protein>
    <recommendedName>
        <fullName evidence="1">DUF6593 domain-containing protein</fullName>
    </recommendedName>
</protein>
<dbReference type="InterPro" id="IPR046528">
    <property type="entry name" value="DUF6593"/>
</dbReference>
<feature type="domain" description="DUF6593" evidence="1">
    <location>
        <begin position="19"/>
        <end position="180"/>
    </location>
</feature>
<organism evidence="2 3">
    <name type="scientific">Coniophora puteana (strain RWD-64-598)</name>
    <name type="common">Brown rot fungus</name>
    <dbReference type="NCBI Taxonomy" id="741705"/>
    <lineage>
        <taxon>Eukaryota</taxon>
        <taxon>Fungi</taxon>
        <taxon>Dikarya</taxon>
        <taxon>Basidiomycota</taxon>
        <taxon>Agaricomycotina</taxon>
        <taxon>Agaricomycetes</taxon>
        <taxon>Agaricomycetidae</taxon>
        <taxon>Boletales</taxon>
        <taxon>Coniophorineae</taxon>
        <taxon>Coniophoraceae</taxon>
        <taxon>Coniophora</taxon>
    </lineage>
</organism>
<evidence type="ECO:0000313" key="2">
    <source>
        <dbReference type="EMBL" id="EIW83112.1"/>
    </source>
</evidence>
<dbReference type="RefSeq" id="XP_007766959.1">
    <property type="nucleotide sequence ID" value="XM_007768769.1"/>
</dbReference>
<dbReference type="EMBL" id="JH711576">
    <property type="protein sequence ID" value="EIW83112.1"/>
    <property type="molecule type" value="Genomic_DNA"/>
</dbReference>
<keyword evidence="3" id="KW-1185">Reference proteome</keyword>
<reference evidence="3" key="1">
    <citation type="journal article" date="2012" name="Science">
        <title>The Paleozoic origin of enzymatic lignin decomposition reconstructed from 31 fungal genomes.</title>
        <authorList>
            <person name="Floudas D."/>
            <person name="Binder M."/>
            <person name="Riley R."/>
            <person name="Barry K."/>
            <person name="Blanchette R.A."/>
            <person name="Henrissat B."/>
            <person name="Martinez A.T."/>
            <person name="Otillar R."/>
            <person name="Spatafora J.W."/>
            <person name="Yadav J.S."/>
            <person name="Aerts A."/>
            <person name="Benoit I."/>
            <person name="Boyd A."/>
            <person name="Carlson A."/>
            <person name="Copeland A."/>
            <person name="Coutinho P.M."/>
            <person name="de Vries R.P."/>
            <person name="Ferreira P."/>
            <person name="Findley K."/>
            <person name="Foster B."/>
            <person name="Gaskell J."/>
            <person name="Glotzer D."/>
            <person name="Gorecki P."/>
            <person name="Heitman J."/>
            <person name="Hesse C."/>
            <person name="Hori C."/>
            <person name="Igarashi K."/>
            <person name="Jurgens J.A."/>
            <person name="Kallen N."/>
            <person name="Kersten P."/>
            <person name="Kohler A."/>
            <person name="Kuees U."/>
            <person name="Kumar T.K.A."/>
            <person name="Kuo A."/>
            <person name="LaButti K."/>
            <person name="Larrondo L.F."/>
            <person name="Lindquist E."/>
            <person name="Ling A."/>
            <person name="Lombard V."/>
            <person name="Lucas S."/>
            <person name="Lundell T."/>
            <person name="Martin R."/>
            <person name="McLaughlin D.J."/>
            <person name="Morgenstern I."/>
            <person name="Morin E."/>
            <person name="Murat C."/>
            <person name="Nagy L.G."/>
            <person name="Nolan M."/>
            <person name="Ohm R.A."/>
            <person name="Patyshakuliyeva A."/>
            <person name="Rokas A."/>
            <person name="Ruiz-Duenas F.J."/>
            <person name="Sabat G."/>
            <person name="Salamov A."/>
            <person name="Samejima M."/>
            <person name="Schmutz J."/>
            <person name="Slot J.C."/>
            <person name="St John F."/>
            <person name="Stenlid J."/>
            <person name="Sun H."/>
            <person name="Sun S."/>
            <person name="Syed K."/>
            <person name="Tsang A."/>
            <person name="Wiebenga A."/>
            <person name="Young D."/>
            <person name="Pisabarro A."/>
            <person name="Eastwood D.C."/>
            <person name="Martin F."/>
            <person name="Cullen D."/>
            <person name="Grigoriev I.V."/>
            <person name="Hibbett D.S."/>
        </authorList>
    </citation>
    <scope>NUCLEOTIDE SEQUENCE [LARGE SCALE GENOMIC DNA]</scope>
    <source>
        <strain evidence="3">RWD-64-598 SS2</strain>
    </source>
</reference>
<dbReference type="OMA" id="EYRWKTH"/>
<dbReference type="Proteomes" id="UP000053558">
    <property type="component" value="Unassembled WGS sequence"/>
</dbReference>
<sequence>MPPPPKKPDPPHKLNIATNSIRNTTFASDNDKIYYEVVTRFWHPRLTKVIKHDFEMRCVTTIAEIEWLPKQEMKVRFNPDGQEGEWMPATEFINYDQKNGGMFTGGDGVEYRWRMEKRMFQLVKENDGDKTPIAEYRPYQRHFFVWRMSQRARMDVKKEAMSSLEKIIVSYLLVEKRRRQNSLPIRAHRP</sequence>
<evidence type="ECO:0000313" key="3">
    <source>
        <dbReference type="Proteomes" id="UP000053558"/>
    </source>
</evidence>
<proteinExistence type="predicted"/>
<comment type="caution">
    <text evidence="2">The sequence shown here is derived from an EMBL/GenBank/DDBJ whole genome shotgun (WGS) entry which is preliminary data.</text>
</comment>
<evidence type="ECO:0000259" key="1">
    <source>
        <dbReference type="Pfam" id="PF20236"/>
    </source>
</evidence>
<dbReference type="AlphaFoldDB" id="A0A5M3MVB2"/>
<name>A0A5M3MVB2_CONPW</name>
<dbReference type="GeneID" id="19205057"/>
<dbReference type="OrthoDB" id="2798132at2759"/>
<dbReference type="KEGG" id="cput:CONPUDRAFT_164113"/>
<gene>
    <name evidence="2" type="ORF">CONPUDRAFT_164113</name>
</gene>
<dbReference type="Pfam" id="PF20236">
    <property type="entry name" value="DUF6593"/>
    <property type="match status" value="1"/>
</dbReference>